<protein>
    <submittedName>
        <fullName evidence="2">Uncharacterized protein</fullName>
    </submittedName>
</protein>
<proteinExistence type="predicted"/>
<sequence>MTYLFQIIFTLGLLTSLFILFEILHFSKKTICRFIKKLLRNEKYK</sequence>
<reference evidence="2 3" key="1">
    <citation type="submission" date="2018-06" db="EMBL/GenBank/DDBJ databases">
        <title>Genomic Encyclopedia of Archaeal and Bacterial Type Strains, Phase II (KMG-II): from individual species to whole genera.</title>
        <authorList>
            <person name="Goeker M."/>
        </authorList>
    </citation>
    <scope>NUCLEOTIDE SEQUENCE [LARGE SCALE GENOMIC DNA]</scope>
    <source>
        <strain evidence="2 3">DSM 22686</strain>
    </source>
</reference>
<evidence type="ECO:0000313" key="2">
    <source>
        <dbReference type="EMBL" id="PZX52457.1"/>
    </source>
</evidence>
<dbReference type="EMBL" id="QKZU01000015">
    <property type="protein sequence ID" value="PZX52457.1"/>
    <property type="molecule type" value="Genomic_DNA"/>
</dbReference>
<dbReference type="AlphaFoldDB" id="A0A2W7R9U5"/>
<evidence type="ECO:0000256" key="1">
    <source>
        <dbReference type="SAM" id="Phobius"/>
    </source>
</evidence>
<keyword evidence="1" id="KW-0812">Transmembrane</keyword>
<name>A0A2W7R9U5_9BACT</name>
<keyword evidence="1" id="KW-0472">Membrane</keyword>
<dbReference type="Proteomes" id="UP000249115">
    <property type="component" value="Unassembled WGS sequence"/>
</dbReference>
<evidence type="ECO:0000313" key="3">
    <source>
        <dbReference type="Proteomes" id="UP000249115"/>
    </source>
</evidence>
<organism evidence="2 3">
    <name type="scientific">Algoriphagus ratkowskyi</name>
    <dbReference type="NCBI Taxonomy" id="57028"/>
    <lineage>
        <taxon>Bacteria</taxon>
        <taxon>Pseudomonadati</taxon>
        <taxon>Bacteroidota</taxon>
        <taxon>Cytophagia</taxon>
        <taxon>Cytophagales</taxon>
        <taxon>Cyclobacteriaceae</taxon>
        <taxon>Algoriphagus</taxon>
    </lineage>
</organism>
<comment type="caution">
    <text evidence="2">The sequence shown here is derived from an EMBL/GenBank/DDBJ whole genome shotgun (WGS) entry which is preliminary data.</text>
</comment>
<gene>
    <name evidence="2" type="ORF">LV84_03463</name>
</gene>
<feature type="transmembrane region" description="Helical" evidence="1">
    <location>
        <begin position="6"/>
        <end position="27"/>
    </location>
</feature>
<keyword evidence="1" id="KW-1133">Transmembrane helix</keyword>
<accession>A0A2W7R9U5</accession>